<gene>
    <name evidence="1" type="ORF">I4F81_005609</name>
</gene>
<name>A0ACC3BYC9_PYRYE</name>
<dbReference type="EMBL" id="CM020619">
    <property type="protein sequence ID" value="KAK1863044.1"/>
    <property type="molecule type" value="Genomic_DNA"/>
</dbReference>
<evidence type="ECO:0000313" key="1">
    <source>
        <dbReference type="EMBL" id="KAK1863044.1"/>
    </source>
</evidence>
<keyword evidence="2" id="KW-1185">Reference proteome</keyword>
<accession>A0ACC3BYC9</accession>
<reference evidence="1" key="1">
    <citation type="submission" date="2019-11" db="EMBL/GenBank/DDBJ databases">
        <title>Nori genome reveals adaptations in red seaweeds to the harsh intertidal environment.</title>
        <authorList>
            <person name="Wang D."/>
            <person name="Mao Y."/>
        </authorList>
    </citation>
    <scope>NUCLEOTIDE SEQUENCE</scope>
    <source>
        <tissue evidence="1">Gametophyte</tissue>
    </source>
</reference>
<sequence>MGCCGAAAHRRPLSQAAALLTFPVVPTLRRPPLPFSAGSRPPPPAATRPPPPAAAHLPLRIVQRRSTPLRRPHDPPAADRGCPAPLAALLLSRVMRPLLPLPLRLPLLVQQLLPPSPPKLGWQRGVGCPLMGGLGWWGRGVDSGLAIIATRATAAAGEEGGPRWRTSRPPHRQLIQQDPVRCLGFDCALWRALHRSTTATWRPPLPPSAGDFALFSTTPFHLSPLPPLTPHTLSPLDVAYHVPTPSRPSFPPPPPPLPPPPPTTPTAQWEAALAEAVTHTAATAGYTPTPTEAAVASSAAAAAATIDAVGFFAPPAAAAAFNAHALPRLRLPPATARSVAGGVNVTAFCLTAVFVALRADGGGGGGGGGGSNRGSGSGSDGGGGGGDGGWRPPRGWARAMAALPPSSPLANEVRAVAAAAGGSAWLAAHAHPAALDAMRAAAAAAAADPYGVFAEPDGGGEGRLGGEIEALPRVGDGGPTPPGVGEWGDAAGGGGGWGDAPPRGPNVDGGTYGSGWGEAAGGEAGGEVGGDSPGGGLLDEWGRPTRRPPRLP</sequence>
<dbReference type="Proteomes" id="UP000798662">
    <property type="component" value="Chromosome 2"/>
</dbReference>
<organism evidence="1 2">
    <name type="scientific">Pyropia yezoensis</name>
    <name type="common">Susabi-nori</name>
    <name type="synonym">Porphyra yezoensis</name>
    <dbReference type="NCBI Taxonomy" id="2788"/>
    <lineage>
        <taxon>Eukaryota</taxon>
        <taxon>Rhodophyta</taxon>
        <taxon>Bangiophyceae</taxon>
        <taxon>Bangiales</taxon>
        <taxon>Bangiaceae</taxon>
        <taxon>Pyropia</taxon>
    </lineage>
</organism>
<comment type="caution">
    <text evidence="1">The sequence shown here is derived from an EMBL/GenBank/DDBJ whole genome shotgun (WGS) entry which is preliminary data.</text>
</comment>
<protein>
    <submittedName>
        <fullName evidence="1">Uncharacterized protein</fullName>
    </submittedName>
</protein>
<evidence type="ECO:0000313" key="2">
    <source>
        <dbReference type="Proteomes" id="UP000798662"/>
    </source>
</evidence>
<proteinExistence type="predicted"/>